<evidence type="ECO:0000313" key="4">
    <source>
        <dbReference type="Proteomes" id="UP001263371"/>
    </source>
</evidence>
<feature type="region of interest" description="Disordered" evidence="1">
    <location>
        <begin position="27"/>
        <end position="61"/>
    </location>
</feature>
<dbReference type="EMBL" id="JAWDIS010000003">
    <property type="protein sequence ID" value="MDU0368377.1"/>
    <property type="molecule type" value="Genomic_DNA"/>
</dbReference>
<dbReference type="Proteomes" id="UP001263371">
    <property type="component" value="Unassembled WGS sequence"/>
</dbReference>
<feature type="chain" id="PRO_5047376252" description="Lipoprotein" evidence="2">
    <location>
        <begin position="25"/>
        <end position="166"/>
    </location>
</feature>
<dbReference type="RefSeq" id="WP_315995547.1">
    <property type="nucleotide sequence ID" value="NZ_JAWDIS010000003.1"/>
</dbReference>
<dbReference type="PROSITE" id="PS51257">
    <property type="entry name" value="PROKAR_LIPOPROTEIN"/>
    <property type="match status" value="1"/>
</dbReference>
<evidence type="ECO:0000313" key="3">
    <source>
        <dbReference type="EMBL" id="MDU0368377.1"/>
    </source>
</evidence>
<sequence length="166" mass="16496">MIIKRASFAAVAATALLLAGCSGGGSSDADSAAQESSAPSSVASGSAPTPSQASVAPAGDQSKQDACQIIITSFNDVTSASGDIDTSDPQAAVTRFKELASKVKGDFSQITNAEIAPAAQNATQTLDQYVTFLEGVMADPSKASGLGEQITALQESFTQAGTACAG</sequence>
<organism evidence="3 4">
    <name type="scientific">Microbacterium galbum</name>
    <dbReference type="NCBI Taxonomy" id="3075994"/>
    <lineage>
        <taxon>Bacteria</taxon>
        <taxon>Bacillati</taxon>
        <taxon>Actinomycetota</taxon>
        <taxon>Actinomycetes</taxon>
        <taxon>Micrococcales</taxon>
        <taxon>Microbacteriaceae</taxon>
        <taxon>Microbacterium</taxon>
    </lineage>
</organism>
<feature type="signal peptide" evidence="2">
    <location>
        <begin position="1"/>
        <end position="24"/>
    </location>
</feature>
<evidence type="ECO:0008006" key="5">
    <source>
        <dbReference type="Google" id="ProtNLM"/>
    </source>
</evidence>
<name>A0ABU3TAG4_9MICO</name>
<comment type="caution">
    <text evidence="3">The sequence shown here is derived from an EMBL/GenBank/DDBJ whole genome shotgun (WGS) entry which is preliminary data.</text>
</comment>
<evidence type="ECO:0000256" key="1">
    <source>
        <dbReference type="SAM" id="MobiDB-lite"/>
    </source>
</evidence>
<feature type="compositionally biased region" description="Low complexity" evidence="1">
    <location>
        <begin position="27"/>
        <end position="47"/>
    </location>
</feature>
<reference evidence="3 4" key="1">
    <citation type="submission" date="2023-09" db="EMBL/GenBank/DDBJ databases">
        <title>Microbacterium fusihabitans sp. nov., Microbacterium phycihabitans sp. nov., and Microbacterium cervinum sp. nov., isolated from dried seaweeds of beach.</title>
        <authorList>
            <person name="Lee S.D."/>
        </authorList>
    </citation>
    <scope>NUCLEOTIDE SEQUENCE [LARGE SCALE GENOMIC DNA]</scope>
    <source>
        <strain evidence="3 4">KSW4-17</strain>
    </source>
</reference>
<proteinExistence type="predicted"/>
<keyword evidence="2" id="KW-0732">Signal</keyword>
<gene>
    <name evidence="3" type="ORF">RWH45_14240</name>
</gene>
<protein>
    <recommendedName>
        <fullName evidence="5">Lipoprotein</fullName>
    </recommendedName>
</protein>
<accession>A0ABU3TAG4</accession>
<keyword evidence="4" id="KW-1185">Reference proteome</keyword>
<evidence type="ECO:0000256" key="2">
    <source>
        <dbReference type="SAM" id="SignalP"/>
    </source>
</evidence>